<dbReference type="InterPro" id="IPR002495">
    <property type="entry name" value="Glyco_trans_8"/>
</dbReference>
<reference evidence="1 2" key="1">
    <citation type="journal article" date="2015" name="Stand. Genomic Sci.">
        <title>Genomic Encyclopedia of Bacterial and Archaeal Type Strains, Phase III: the genomes of soil and plant-associated and newly described type strains.</title>
        <authorList>
            <person name="Whitman W.B."/>
            <person name="Woyke T."/>
            <person name="Klenk H.P."/>
            <person name="Zhou Y."/>
            <person name="Lilburn T.G."/>
            <person name="Beck B.J."/>
            <person name="De Vos P."/>
            <person name="Vandamme P."/>
            <person name="Eisen J.A."/>
            <person name="Garrity G."/>
            <person name="Hugenholtz P."/>
            <person name="Kyrpides N.C."/>
        </authorList>
    </citation>
    <scope>NUCLEOTIDE SEQUENCE [LARGE SCALE GENOMIC DNA]</scope>
    <source>
        <strain evidence="1 2">CGMCC 1.5364</strain>
    </source>
</reference>
<accession>A0A562P1F8</accession>
<protein>
    <submittedName>
        <fullName evidence="1">Lipopolysaccharide biosynthesis glycosyltransferase</fullName>
    </submittedName>
</protein>
<dbReference type="InterPro" id="IPR029044">
    <property type="entry name" value="Nucleotide-diphossugar_trans"/>
</dbReference>
<keyword evidence="2" id="KW-1185">Reference proteome</keyword>
<comment type="caution">
    <text evidence="1">The sequence shown here is derived from an EMBL/GenBank/DDBJ whole genome shotgun (WGS) entry which is preliminary data.</text>
</comment>
<dbReference type="Proteomes" id="UP000316225">
    <property type="component" value="Unassembled WGS sequence"/>
</dbReference>
<dbReference type="GO" id="GO:0016757">
    <property type="term" value="F:glycosyltransferase activity"/>
    <property type="evidence" value="ECO:0007669"/>
    <property type="project" value="InterPro"/>
</dbReference>
<dbReference type="EMBL" id="VLKU01000001">
    <property type="protein sequence ID" value="TWI38312.1"/>
    <property type="molecule type" value="Genomic_DNA"/>
</dbReference>
<gene>
    <name evidence="1" type="ORF">IQ24_00451</name>
</gene>
<name>A0A562P1F8_9RHOB</name>
<evidence type="ECO:0000313" key="1">
    <source>
        <dbReference type="EMBL" id="TWI38312.1"/>
    </source>
</evidence>
<dbReference type="AlphaFoldDB" id="A0A562P1F8"/>
<dbReference type="Gene3D" id="3.90.550.10">
    <property type="entry name" value="Spore Coat Polysaccharide Biosynthesis Protein SpsA, Chain A"/>
    <property type="match status" value="1"/>
</dbReference>
<sequence length="311" mass="34188">MHDTAVVVACDANYLPYAATPALAMAARPGRDFDVLIGGPDPLELPQSLRDTGIGHVAASDPTLREALPLDARRSLATYMELFLGSGLAGIYRRILVLDADILYERGDPGRLMRANMLGCAVAAVRDNKQWRTPGRKVSEFRALGEPAHPYFNAGVVMIDTATFLAADLPARAADFARNHLAGLGRDQALMNGVLKGDWAEISPHWNWQYTSASAQLAEIADPCLVHFIGTRKPWSDASIGVVPMRMRAAFSDVLLRHFPDAPPVTQAELRHWPEASTLRKALFRQWRAAGAMTRYLNRFPDEYTLISARG</sequence>
<dbReference type="SUPFAM" id="SSF53448">
    <property type="entry name" value="Nucleotide-diphospho-sugar transferases"/>
    <property type="match status" value="1"/>
</dbReference>
<organism evidence="1 2">
    <name type="scientific">Paracoccus sulfuroxidans</name>
    <dbReference type="NCBI Taxonomy" id="384678"/>
    <lineage>
        <taxon>Bacteria</taxon>
        <taxon>Pseudomonadati</taxon>
        <taxon>Pseudomonadota</taxon>
        <taxon>Alphaproteobacteria</taxon>
        <taxon>Rhodobacterales</taxon>
        <taxon>Paracoccaceae</taxon>
        <taxon>Paracoccus</taxon>
    </lineage>
</organism>
<proteinExistence type="predicted"/>
<dbReference type="Pfam" id="PF01501">
    <property type="entry name" value="Glyco_transf_8"/>
    <property type="match status" value="1"/>
</dbReference>
<evidence type="ECO:0000313" key="2">
    <source>
        <dbReference type="Proteomes" id="UP000316225"/>
    </source>
</evidence>
<keyword evidence="1" id="KW-0808">Transferase</keyword>